<dbReference type="InterPro" id="IPR050490">
    <property type="entry name" value="Bact_solute-bd_prot1"/>
</dbReference>
<dbReference type="Gene3D" id="3.40.190.10">
    <property type="entry name" value="Periplasmic binding protein-like II"/>
    <property type="match status" value="1"/>
</dbReference>
<dbReference type="EMBL" id="JAHZIK010001736">
    <property type="protein sequence ID" value="MBW7459618.1"/>
    <property type="molecule type" value="Genomic_DNA"/>
</dbReference>
<dbReference type="PANTHER" id="PTHR43649:SF12">
    <property type="entry name" value="DIACETYLCHITOBIOSE BINDING PROTEIN DASA"/>
    <property type="match status" value="1"/>
</dbReference>
<dbReference type="Pfam" id="PF13416">
    <property type="entry name" value="SBP_bac_8"/>
    <property type="match status" value="1"/>
</dbReference>
<gene>
    <name evidence="1" type="ORF">K0U00_36725</name>
</gene>
<evidence type="ECO:0000313" key="2">
    <source>
        <dbReference type="Proteomes" id="UP001519887"/>
    </source>
</evidence>
<reference evidence="1 2" key="1">
    <citation type="submission" date="2021-07" db="EMBL/GenBank/DDBJ databases">
        <title>Paenibacillus radiodurans sp. nov., isolated from the southeastern edge of Tengger Desert.</title>
        <authorList>
            <person name="Zhang G."/>
        </authorList>
    </citation>
    <scope>NUCLEOTIDE SEQUENCE [LARGE SCALE GENOMIC DNA]</scope>
    <source>
        <strain evidence="1 2">CCM 7311</strain>
    </source>
</reference>
<comment type="caution">
    <text evidence="1">The sequence shown here is derived from an EMBL/GenBank/DDBJ whole genome shotgun (WGS) entry which is preliminary data.</text>
</comment>
<dbReference type="InterPro" id="IPR006059">
    <property type="entry name" value="SBP"/>
</dbReference>
<accession>A0ABS7CFD0</accession>
<dbReference type="Proteomes" id="UP001519887">
    <property type="component" value="Unassembled WGS sequence"/>
</dbReference>
<sequence>RPVGALLTEFQSRHPGINIEVRVFRSEEQLHEELLAAISAHMPPHMAEISSSSGIAGLAATGELAAFDDQLSKDEKGAIDPGFTGTFEVGGQLWAMPYGAVVPLLYYNENLLGFSGISSGVKSLTWDEMVKMGLKMTRDVDDDGVTDIWGLVADQDSPWYLRSAVDSGGSGSADAAGHAFRLWHDLVYSYRLMPPLKHHMALSDFIDGTAGMLLAPSDSRTMLEQYIGGTFGFGVLPFPQIQGSSPTPAQVSGFVMLKSNPDTEHIVRQIVSYLLEPDIQKRLLNETAKIPVLRGTVAGLLKQKAGLSGREQAILGISEGNLIVDDYTALSQSRRDSLTAIQEELESTEEICFSCLSQAYMSGSVH</sequence>
<feature type="non-terminal residue" evidence="1">
    <location>
        <position position="1"/>
    </location>
</feature>
<keyword evidence="2" id="KW-1185">Reference proteome</keyword>
<name>A0ABS7CFD0_9BACL</name>
<organism evidence="1 2">
    <name type="scientific">Paenibacillus sepulcri</name>
    <dbReference type="NCBI Taxonomy" id="359917"/>
    <lineage>
        <taxon>Bacteria</taxon>
        <taxon>Bacillati</taxon>
        <taxon>Bacillota</taxon>
        <taxon>Bacilli</taxon>
        <taxon>Bacillales</taxon>
        <taxon>Paenibacillaceae</taxon>
        <taxon>Paenibacillus</taxon>
    </lineage>
</organism>
<protein>
    <submittedName>
        <fullName evidence="1">Extracellular solute-binding protein</fullName>
    </submittedName>
</protein>
<dbReference type="PANTHER" id="PTHR43649">
    <property type="entry name" value="ARABINOSE-BINDING PROTEIN-RELATED"/>
    <property type="match status" value="1"/>
</dbReference>
<evidence type="ECO:0000313" key="1">
    <source>
        <dbReference type="EMBL" id="MBW7459618.1"/>
    </source>
</evidence>
<dbReference type="SUPFAM" id="SSF53850">
    <property type="entry name" value="Periplasmic binding protein-like II"/>
    <property type="match status" value="1"/>
</dbReference>
<proteinExistence type="predicted"/>